<name>A0A1R3GQ03_COCAP</name>
<comment type="caution">
    <text evidence="1">The sequence shown here is derived from an EMBL/GenBank/DDBJ whole genome shotgun (WGS) entry which is preliminary data.</text>
</comment>
<accession>A0A1R3GQ03</accession>
<dbReference type="EMBL" id="AWWV01013752">
    <property type="protein sequence ID" value="OMO60152.1"/>
    <property type="molecule type" value="Genomic_DNA"/>
</dbReference>
<gene>
    <name evidence="1" type="ORF">CCACVL1_24361</name>
</gene>
<dbReference type="AlphaFoldDB" id="A0A1R3GQ03"/>
<evidence type="ECO:0000313" key="1">
    <source>
        <dbReference type="EMBL" id="OMO60152.1"/>
    </source>
</evidence>
<keyword evidence="2" id="KW-1185">Reference proteome</keyword>
<sequence>MVRIGFTHFGTRLLTERGIPAGTIDTGMVADGMCLL</sequence>
<reference evidence="1 2" key="1">
    <citation type="submission" date="2013-09" db="EMBL/GenBank/DDBJ databases">
        <title>Corchorus capsularis genome sequencing.</title>
        <authorList>
            <person name="Alam M."/>
            <person name="Haque M.S."/>
            <person name="Islam M.S."/>
            <person name="Emdad E.M."/>
            <person name="Islam M.M."/>
            <person name="Ahmed B."/>
            <person name="Halim A."/>
            <person name="Hossen Q.M.M."/>
            <person name="Hossain M.Z."/>
            <person name="Ahmed R."/>
            <person name="Khan M.M."/>
            <person name="Islam R."/>
            <person name="Rashid M.M."/>
            <person name="Khan S.A."/>
            <person name="Rahman M.S."/>
            <person name="Alam M."/>
        </authorList>
    </citation>
    <scope>NUCLEOTIDE SEQUENCE [LARGE SCALE GENOMIC DNA]</scope>
    <source>
        <strain evidence="2">cv. CVL-1</strain>
        <tissue evidence="1">Whole seedling</tissue>
    </source>
</reference>
<dbReference type="Gramene" id="OMO60152">
    <property type="protein sequence ID" value="OMO60152"/>
    <property type="gene ID" value="CCACVL1_24361"/>
</dbReference>
<evidence type="ECO:0000313" key="2">
    <source>
        <dbReference type="Proteomes" id="UP000188268"/>
    </source>
</evidence>
<organism evidence="1 2">
    <name type="scientific">Corchorus capsularis</name>
    <name type="common">Jute</name>
    <dbReference type="NCBI Taxonomy" id="210143"/>
    <lineage>
        <taxon>Eukaryota</taxon>
        <taxon>Viridiplantae</taxon>
        <taxon>Streptophyta</taxon>
        <taxon>Embryophyta</taxon>
        <taxon>Tracheophyta</taxon>
        <taxon>Spermatophyta</taxon>
        <taxon>Magnoliopsida</taxon>
        <taxon>eudicotyledons</taxon>
        <taxon>Gunneridae</taxon>
        <taxon>Pentapetalae</taxon>
        <taxon>rosids</taxon>
        <taxon>malvids</taxon>
        <taxon>Malvales</taxon>
        <taxon>Malvaceae</taxon>
        <taxon>Grewioideae</taxon>
        <taxon>Apeibeae</taxon>
        <taxon>Corchorus</taxon>
    </lineage>
</organism>
<proteinExistence type="predicted"/>
<protein>
    <submittedName>
        <fullName evidence="1">Uncharacterized protein</fullName>
    </submittedName>
</protein>
<dbReference type="Proteomes" id="UP000188268">
    <property type="component" value="Unassembled WGS sequence"/>
</dbReference>